<evidence type="ECO:0000313" key="3">
    <source>
        <dbReference type="EMBL" id="MFC3912668.1"/>
    </source>
</evidence>
<gene>
    <name evidence="3" type="ORF">ACFOSS_04170</name>
</gene>
<dbReference type="CDD" id="cd00077">
    <property type="entry name" value="HDc"/>
    <property type="match status" value="2"/>
</dbReference>
<dbReference type="Pfam" id="PF13487">
    <property type="entry name" value="HD_5"/>
    <property type="match status" value="1"/>
</dbReference>
<accession>A0ABV8CKT4</accession>
<evidence type="ECO:0000259" key="1">
    <source>
        <dbReference type="PROSITE" id="PS51831"/>
    </source>
</evidence>
<dbReference type="Gene3D" id="1.10.3210.10">
    <property type="entry name" value="Hypothetical protein af1432"/>
    <property type="match status" value="2"/>
</dbReference>
<dbReference type="EMBL" id="JBHSAF010000002">
    <property type="protein sequence ID" value="MFC3912668.1"/>
    <property type="molecule type" value="Genomic_DNA"/>
</dbReference>
<dbReference type="InterPro" id="IPR037522">
    <property type="entry name" value="HD_GYP_dom"/>
</dbReference>
<dbReference type="InterPro" id="IPR006675">
    <property type="entry name" value="HDIG_dom"/>
</dbReference>
<sequence length="412" mass="46294">MAHYSLALREVLVALGGALDFVGVDDLQHGKRVAIMAVACAAHAGWDEEEQALLMAFGLLHDCGVSSTQVHHRLVDEWDWQGSQQHAIRGAELLQQCRLLSHLSTLVRYHHTHWCNLLDLDLPEQTKRLANLVFLVDRVDALRAHYASSHQDLPAPEYWGQQIARHAGQEFAPELYALFVAASANDVFWLQQSPDVLDDVLMRWAQADAELIVNFEDLLELGFMFANIVDSKSPFTFSHSLGVKAVAGWLAECLHLPADERESVILAALLHDLGKLRVEDRMLDKPGPYDEQERRLMHRHVFDTWQLLKRIHGFEHIARIASMHHETLDGQGYPQRLSAGDLPLAARIVAVADVFQALVQNRPYRAPMTLDAARDVMTQMVIRGKLDPELVGVLFAHGETAYQLARAHEPAS</sequence>
<dbReference type="SUPFAM" id="SSF109604">
    <property type="entry name" value="HD-domain/PDEase-like"/>
    <property type="match status" value="2"/>
</dbReference>
<dbReference type="InterPro" id="IPR006674">
    <property type="entry name" value="HD_domain"/>
</dbReference>
<feature type="domain" description="HD" evidence="1">
    <location>
        <begin position="26"/>
        <end position="142"/>
    </location>
</feature>
<dbReference type="SMART" id="SM00471">
    <property type="entry name" value="HDc"/>
    <property type="match status" value="2"/>
</dbReference>
<dbReference type="PROSITE" id="PS51831">
    <property type="entry name" value="HD"/>
    <property type="match status" value="1"/>
</dbReference>
<dbReference type="NCBIfam" id="TIGR00277">
    <property type="entry name" value="HDIG"/>
    <property type="match status" value="1"/>
</dbReference>
<dbReference type="PANTHER" id="PTHR43155:SF1">
    <property type="entry name" value="3'3'-CGAMP-SPECIFIC PHOSPHODIESTERASE 1"/>
    <property type="match status" value="1"/>
</dbReference>
<comment type="caution">
    <text evidence="3">The sequence shown here is derived from an EMBL/GenBank/DDBJ whole genome shotgun (WGS) entry which is preliminary data.</text>
</comment>
<dbReference type="Proteomes" id="UP001595692">
    <property type="component" value="Unassembled WGS sequence"/>
</dbReference>
<organism evidence="3 4">
    <name type="scientific">Pseudaeromonas sharmana</name>
    <dbReference type="NCBI Taxonomy" id="328412"/>
    <lineage>
        <taxon>Bacteria</taxon>
        <taxon>Pseudomonadati</taxon>
        <taxon>Pseudomonadota</taxon>
        <taxon>Gammaproteobacteria</taxon>
        <taxon>Aeromonadales</taxon>
        <taxon>Aeromonadaceae</taxon>
        <taxon>Pseudaeromonas</taxon>
    </lineage>
</organism>
<feature type="domain" description="HD-GYP" evidence="2">
    <location>
        <begin position="214"/>
        <end position="410"/>
    </location>
</feature>
<evidence type="ECO:0000313" key="4">
    <source>
        <dbReference type="Proteomes" id="UP001595692"/>
    </source>
</evidence>
<dbReference type="Pfam" id="PF01966">
    <property type="entry name" value="HD"/>
    <property type="match status" value="1"/>
</dbReference>
<evidence type="ECO:0000259" key="2">
    <source>
        <dbReference type="PROSITE" id="PS51832"/>
    </source>
</evidence>
<dbReference type="RefSeq" id="WP_377150806.1">
    <property type="nucleotide sequence ID" value="NZ_JBHSAF010000002.1"/>
</dbReference>
<dbReference type="InterPro" id="IPR003607">
    <property type="entry name" value="HD/PDEase_dom"/>
</dbReference>
<keyword evidence="4" id="KW-1185">Reference proteome</keyword>
<protein>
    <submittedName>
        <fullName evidence="3">HD domain-containing phosphohydrolase</fullName>
    </submittedName>
</protein>
<dbReference type="PROSITE" id="PS51832">
    <property type="entry name" value="HD_GYP"/>
    <property type="match status" value="1"/>
</dbReference>
<name>A0ABV8CKT4_9GAMM</name>
<reference evidence="4" key="1">
    <citation type="journal article" date="2019" name="Int. J. Syst. Evol. Microbiol.">
        <title>The Global Catalogue of Microorganisms (GCM) 10K type strain sequencing project: providing services to taxonomists for standard genome sequencing and annotation.</title>
        <authorList>
            <consortium name="The Broad Institute Genomics Platform"/>
            <consortium name="The Broad Institute Genome Sequencing Center for Infectious Disease"/>
            <person name="Wu L."/>
            <person name="Ma J."/>
        </authorList>
    </citation>
    <scope>NUCLEOTIDE SEQUENCE [LARGE SCALE GENOMIC DNA]</scope>
    <source>
        <strain evidence="4">CCUG 54939</strain>
    </source>
</reference>
<dbReference type="PANTHER" id="PTHR43155">
    <property type="entry name" value="CYCLIC DI-GMP PHOSPHODIESTERASE PA4108-RELATED"/>
    <property type="match status" value="1"/>
</dbReference>
<proteinExistence type="predicted"/>